<protein>
    <submittedName>
        <fullName evidence="2">Uncharacterized protein</fullName>
    </submittedName>
</protein>
<reference evidence="2 3" key="1">
    <citation type="submission" date="2018-07" db="EMBL/GenBank/DDBJ databases">
        <title>Chryseobacterium lacus sp. nov., isolated from lake water.</title>
        <authorList>
            <person name="Li C.-M."/>
        </authorList>
    </citation>
    <scope>NUCLEOTIDE SEQUENCE [LARGE SCALE GENOMIC DNA]</scope>
    <source>
        <strain evidence="2 3">YLOS41</strain>
    </source>
</reference>
<feature type="transmembrane region" description="Helical" evidence="1">
    <location>
        <begin position="7"/>
        <end position="26"/>
    </location>
</feature>
<dbReference type="OrthoDB" id="1262174at2"/>
<dbReference type="Proteomes" id="UP000252172">
    <property type="component" value="Unassembled WGS sequence"/>
</dbReference>
<keyword evidence="1" id="KW-0472">Membrane</keyword>
<evidence type="ECO:0000256" key="1">
    <source>
        <dbReference type="SAM" id="Phobius"/>
    </source>
</evidence>
<proteinExistence type="predicted"/>
<feature type="transmembrane region" description="Helical" evidence="1">
    <location>
        <begin position="65"/>
        <end position="85"/>
    </location>
</feature>
<keyword evidence="1" id="KW-0812">Transmembrane</keyword>
<evidence type="ECO:0000313" key="3">
    <source>
        <dbReference type="Proteomes" id="UP000252172"/>
    </source>
</evidence>
<organism evidence="2 3">
    <name type="scientific">Chryseobacterium lacus</name>
    <dbReference type="NCBI Taxonomy" id="2058346"/>
    <lineage>
        <taxon>Bacteria</taxon>
        <taxon>Pseudomonadati</taxon>
        <taxon>Bacteroidota</taxon>
        <taxon>Flavobacteriia</taxon>
        <taxon>Flavobacteriales</taxon>
        <taxon>Weeksellaceae</taxon>
        <taxon>Chryseobacterium group</taxon>
        <taxon>Chryseobacterium</taxon>
    </lineage>
</organism>
<keyword evidence="3" id="KW-1185">Reference proteome</keyword>
<feature type="transmembrane region" description="Helical" evidence="1">
    <location>
        <begin position="32"/>
        <end position="53"/>
    </location>
</feature>
<gene>
    <name evidence="2" type="ORF">DQ356_04530</name>
</gene>
<keyword evidence="1" id="KW-1133">Transmembrane helix</keyword>
<accession>A0A368MZL9</accession>
<name>A0A368MZL9_9FLAO</name>
<evidence type="ECO:0000313" key="2">
    <source>
        <dbReference type="EMBL" id="RCU43436.1"/>
    </source>
</evidence>
<dbReference type="RefSeq" id="WP_114303289.1">
    <property type="nucleotide sequence ID" value="NZ_QPIE01000003.1"/>
</dbReference>
<dbReference type="EMBL" id="QPIE01000003">
    <property type="protein sequence ID" value="RCU43436.1"/>
    <property type="molecule type" value="Genomic_DNA"/>
</dbReference>
<comment type="caution">
    <text evidence="2">The sequence shown here is derived from an EMBL/GenBank/DDBJ whole genome shotgun (WGS) entry which is preliminary data.</text>
</comment>
<dbReference type="AlphaFoldDB" id="A0A368MZL9"/>
<sequence>MFYQYRYLFRVLIILANLLIFFTIILNTVISVWQLIIIAGIYALFSVFIYRWIRPNWEILFEKSDYFGFLVPLIFHLFFFLNFVFSHHPQTETYIFSNTSSGRIGTTSDNVPVHGNSTTILLENNAYGDFYFIRTFVDYDKIRGKNVIEYTFEEGLLGLKVIKNYRFSNDNVIFE</sequence>